<dbReference type="PANTHER" id="PTHR38342:SF2">
    <property type="entry name" value="INNER MEMBRANE OR EXPORTED"/>
    <property type="match status" value="1"/>
</dbReference>
<gene>
    <name evidence="2" type="ORF">DFQ09_102521</name>
</gene>
<dbReference type="CDD" id="cd14797">
    <property type="entry name" value="DUF302"/>
    <property type="match status" value="2"/>
</dbReference>
<dbReference type="InterPro" id="IPR035923">
    <property type="entry name" value="TT1751-like_sf"/>
</dbReference>
<name>A0A3D9N2R3_9FLAO</name>
<dbReference type="PROSITE" id="PS51257">
    <property type="entry name" value="PROKAR_LIPOPROTEIN"/>
    <property type="match status" value="1"/>
</dbReference>
<reference evidence="2 3" key="1">
    <citation type="submission" date="2018-07" db="EMBL/GenBank/DDBJ databases">
        <title>Genomic Encyclopedia of Type Strains, Phase III (KMG-III): the genomes of soil and plant-associated and newly described type strains.</title>
        <authorList>
            <person name="Whitman W."/>
        </authorList>
    </citation>
    <scope>NUCLEOTIDE SEQUENCE [LARGE SCALE GENOMIC DNA]</scope>
    <source>
        <strain evidence="2 3">CECT 7948</strain>
    </source>
</reference>
<dbReference type="SUPFAM" id="SSF103247">
    <property type="entry name" value="TT1751-like"/>
    <property type="match status" value="2"/>
</dbReference>
<proteinExistence type="predicted"/>
<dbReference type="RefSeq" id="WP_115808895.1">
    <property type="nucleotide sequence ID" value="NZ_QREI01000002.1"/>
</dbReference>
<protein>
    <submittedName>
        <fullName evidence="2">Uncharacterized protein (DUF302 family)</fullName>
    </submittedName>
</protein>
<dbReference type="PANTHER" id="PTHR38342">
    <property type="entry name" value="SLR5037 PROTEIN"/>
    <property type="match status" value="1"/>
</dbReference>
<dbReference type="Gene3D" id="3.30.310.70">
    <property type="entry name" value="TT1751-like domain"/>
    <property type="match status" value="2"/>
</dbReference>
<keyword evidence="3" id="KW-1185">Reference proteome</keyword>
<evidence type="ECO:0000313" key="2">
    <source>
        <dbReference type="EMBL" id="REE25929.1"/>
    </source>
</evidence>
<dbReference type="InterPro" id="IPR005180">
    <property type="entry name" value="DUF302"/>
</dbReference>
<comment type="caution">
    <text evidence="2">The sequence shown here is derived from an EMBL/GenBank/DDBJ whole genome shotgun (WGS) entry which is preliminary data.</text>
</comment>
<accession>A0A3D9N2R3</accession>
<dbReference type="OrthoDB" id="9799367at2"/>
<evidence type="ECO:0000259" key="1">
    <source>
        <dbReference type="Pfam" id="PF03625"/>
    </source>
</evidence>
<dbReference type="EMBL" id="QREI01000002">
    <property type="protein sequence ID" value="REE25929.1"/>
    <property type="molecule type" value="Genomic_DNA"/>
</dbReference>
<organism evidence="2 3">
    <name type="scientific">Winogradskyella pacifica</name>
    <dbReference type="NCBI Taxonomy" id="664642"/>
    <lineage>
        <taxon>Bacteria</taxon>
        <taxon>Pseudomonadati</taxon>
        <taxon>Bacteroidota</taxon>
        <taxon>Flavobacteriia</taxon>
        <taxon>Flavobacteriales</taxon>
        <taxon>Flavobacteriaceae</taxon>
        <taxon>Winogradskyella</taxon>
    </lineage>
</organism>
<dbReference type="AlphaFoldDB" id="A0A3D9N2R3"/>
<feature type="domain" description="DUF302" evidence="1">
    <location>
        <begin position="70"/>
        <end position="130"/>
    </location>
</feature>
<dbReference type="Proteomes" id="UP000256919">
    <property type="component" value="Unassembled WGS sequence"/>
</dbReference>
<feature type="domain" description="DUF302" evidence="1">
    <location>
        <begin position="211"/>
        <end position="273"/>
    </location>
</feature>
<evidence type="ECO:0000313" key="3">
    <source>
        <dbReference type="Proteomes" id="UP000256919"/>
    </source>
</evidence>
<dbReference type="Pfam" id="PF03625">
    <property type="entry name" value="DUF302"/>
    <property type="match status" value="2"/>
</dbReference>
<sequence length="307" mass="33185">MNTFKFSSILFSTLLLVSACKDDVNSNQNNNTPNTEGIGYVETDASPSDIYDNIISQLNSNESIGIIAEVNHSENAQNVGLELDFTRTVYFGNPTLGTPLMQNNSSAGLDLPQRITVFTDENGDTIVAYNSVDYLVNRHSLSDVSTTDMIANALVNIVNSATEKDVVINSSSPILNDGIISVTSTNDFNTTYNLILDTLNSLDAVSVIAELDHQANAQSVAMDLLPSKLIIFGNPALGTPLMSESRTIALDLPQKMLIYENSDGDVNIIYNNPFYIGERHGITENNDTLEMISQALQTISDSGASAN</sequence>